<dbReference type="InterPro" id="IPR014001">
    <property type="entry name" value="Helicase_ATP-bd"/>
</dbReference>
<evidence type="ECO:0000256" key="8">
    <source>
        <dbReference type="ARBA" id="ARBA00047984"/>
    </source>
</evidence>
<dbReference type="InterPro" id="IPR044742">
    <property type="entry name" value="DEAD/DEAH_RhlB"/>
</dbReference>
<dbReference type="InterPro" id="IPR050079">
    <property type="entry name" value="DEAD_box_RNA_helicase"/>
</dbReference>
<evidence type="ECO:0000259" key="14">
    <source>
        <dbReference type="PROSITE" id="PS51192"/>
    </source>
</evidence>
<reference evidence="17 18" key="1">
    <citation type="submission" date="2020-10" db="EMBL/GenBank/DDBJ databases">
        <title>Campylobacter californiensis sp. nov. isolated from cattle and feral swine in California.</title>
        <authorList>
            <person name="Miller W.G."/>
        </authorList>
    </citation>
    <scope>NUCLEOTIDE SEQUENCE [LARGE SCALE GENOMIC DNA]</scope>
    <source>
        <strain evidence="17 18">RM12919</strain>
    </source>
</reference>
<feature type="domain" description="Helicase ATP-binding" evidence="14">
    <location>
        <begin position="32"/>
        <end position="206"/>
    </location>
</feature>
<sequence length="457" mass="50598">MSFSNLGLSTELLRAIKEAGYTAPTTIQAKAIPAVLAKKDVMASAQTGTGKTASFTLPILEHLQNSHKKGKKDIKALVLVPTRELALQVAASVETYGKFLYFKSAVIFGGVDTYTQKRILKKGVDIVIATPGRLLDLASQECVDLSKVEHFVLDEADRMLDMGFVHSIKKIISFLPKDRQSLMFSATFSAQIKSLADGLLNSPVLIEAEARNTTSHNVTQSVHHVDKQRKKELLLHMLNTNDWRQILVFTRTKHGANKLNESLVANNISSTAIHGNKSQSARLKALKDFKNGNAKVLVATDIFARGIDIQDLPYVVNYELPDVAEDYVHRIGRTGRAGNKGEAISLVCVDEHYYLSQIEKLINQKINVIETAGFEVDKSIKPEPIRARRVKTSGQNRGDEAKFKSRNNRTKTSKKRSSNDALSYTNSTSRDSKFRSNSSHTRTNKPRSSKFGSSAIN</sequence>
<feature type="compositionally biased region" description="Basic residues" evidence="13">
    <location>
        <begin position="404"/>
        <end position="416"/>
    </location>
</feature>
<evidence type="ECO:0000256" key="2">
    <source>
        <dbReference type="ARBA" id="ARBA00022490"/>
    </source>
</evidence>
<dbReference type="GO" id="GO:0042255">
    <property type="term" value="P:ribosome assembly"/>
    <property type="evidence" value="ECO:0007669"/>
    <property type="project" value="UniProtKB-ARBA"/>
</dbReference>
<evidence type="ECO:0000256" key="10">
    <source>
        <dbReference type="ARBA" id="ARBA00074363"/>
    </source>
</evidence>
<evidence type="ECO:0000256" key="5">
    <source>
        <dbReference type="ARBA" id="ARBA00022806"/>
    </source>
</evidence>
<dbReference type="FunFam" id="3.40.50.300:FF:000108">
    <property type="entry name" value="ATP-dependent RNA helicase RhlE"/>
    <property type="match status" value="1"/>
</dbReference>
<evidence type="ECO:0000313" key="17">
    <source>
        <dbReference type="EMBL" id="MBE2987241.1"/>
    </source>
</evidence>
<dbReference type="SMART" id="SM00490">
    <property type="entry name" value="HELICc"/>
    <property type="match status" value="1"/>
</dbReference>
<organism evidence="17 18">
    <name type="scientific">Campylobacter californiensis</name>
    <dbReference type="NCBI Taxonomy" id="1032243"/>
    <lineage>
        <taxon>Bacteria</taxon>
        <taxon>Pseudomonadati</taxon>
        <taxon>Campylobacterota</taxon>
        <taxon>Epsilonproteobacteria</taxon>
        <taxon>Campylobacterales</taxon>
        <taxon>Campylobacteraceae</taxon>
        <taxon>Campylobacter</taxon>
    </lineage>
</organism>
<dbReference type="GO" id="GO:0016787">
    <property type="term" value="F:hydrolase activity"/>
    <property type="evidence" value="ECO:0007669"/>
    <property type="project" value="UniProtKB-KW"/>
</dbReference>
<dbReference type="InterPro" id="IPR001650">
    <property type="entry name" value="Helicase_C-like"/>
</dbReference>
<dbReference type="PROSITE" id="PS51195">
    <property type="entry name" value="Q_MOTIF"/>
    <property type="match status" value="1"/>
</dbReference>
<dbReference type="InterPro" id="IPR011545">
    <property type="entry name" value="DEAD/DEAH_box_helicase_dom"/>
</dbReference>
<dbReference type="InterPro" id="IPR000629">
    <property type="entry name" value="RNA-helicase_DEAD-box_CS"/>
</dbReference>
<evidence type="ECO:0000256" key="11">
    <source>
        <dbReference type="PROSITE-ProRule" id="PRU00552"/>
    </source>
</evidence>
<evidence type="ECO:0000256" key="3">
    <source>
        <dbReference type="ARBA" id="ARBA00022741"/>
    </source>
</evidence>
<dbReference type="PANTHER" id="PTHR47959">
    <property type="entry name" value="ATP-DEPENDENT RNA HELICASE RHLE-RELATED"/>
    <property type="match status" value="1"/>
</dbReference>
<evidence type="ECO:0000259" key="16">
    <source>
        <dbReference type="PROSITE" id="PS51195"/>
    </source>
</evidence>
<evidence type="ECO:0000256" key="12">
    <source>
        <dbReference type="RuleBase" id="RU000492"/>
    </source>
</evidence>
<comment type="caution">
    <text evidence="17">The sequence shown here is derived from an EMBL/GenBank/DDBJ whole genome shotgun (WGS) entry which is preliminary data.</text>
</comment>
<dbReference type="InterPro" id="IPR027417">
    <property type="entry name" value="P-loop_NTPase"/>
</dbReference>
<keyword evidence="5 12" id="KW-0347">Helicase</keyword>
<accession>A0ABD4JKE1</accession>
<comment type="similarity">
    <text evidence="7 12">Belongs to the DEAD box helicase family.</text>
</comment>
<dbReference type="RefSeq" id="WP_172285155.1">
    <property type="nucleotide sequence ID" value="NZ_CP012545.1"/>
</dbReference>
<keyword evidence="4 12" id="KW-0378">Hydrolase</keyword>
<comment type="catalytic activity">
    <reaction evidence="8">
        <text>ATP + H2O = ADP + phosphate + H(+)</text>
        <dbReference type="Rhea" id="RHEA:13065"/>
        <dbReference type="ChEBI" id="CHEBI:15377"/>
        <dbReference type="ChEBI" id="CHEBI:15378"/>
        <dbReference type="ChEBI" id="CHEBI:30616"/>
        <dbReference type="ChEBI" id="CHEBI:43474"/>
        <dbReference type="ChEBI" id="CHEBI:456216"/>
        <dbReference type="EC" id="3.6.4.13"/>
    </reaction>
</comment>
<dbReference type="CDD" id="cd00268">
    <property type="entry name" value="DEADc"/>
    <property type="match status" value="1"/>
</dbReference>
<dbReference type="Gene3D" id="3.40.50.300">
    <property type="entry name" value="P-loop containing nucleotide triphosphate hydrolases"/>
    <property type="match status" value="2"/>
</dbReference>
<dbReference type="Pfam" id="PF00270">
    <property type="entry name" value="DEAD"/>
    <property type="match status" value="1"/>
</dbReference>
<dbReference type="Proteomes" id="UP001318760">
    <property type="component" value="Unassembled WGS sequence"/>
</dbReference>
<gene>
    <name evidence="17" type="ORF">CCAL12919_08960</name>
</gene>
<evidence type="ECO:0000256" key="9">
    <source>
        <dbReference type="ARBA" id="ARBA00064142"/>
    </source>
</evidence>
<name>A0ABD4JKE1_9BACT</name>
<feature type="domain" description="DEAD-box RNA helicase Q" evidence="16">
    <location>
        <begin position="1"/>
        <end position="29"/>
    </location>
</feature>
<keyword evidence="2" id="KW-0963">Cytoplasm</keyword>
<keyword evidence="3 12" id="KW-0547">Nucleotide-binding</keyword>
<evidence type="ECO:0000256" key="13">
    <source>
        <dbReference type="SAM" id="MobiDB-lite"/>
    </source>
</evidence>
<dbReference type="GO" id="GO:0005524">
    <property type="term" value="F:ATP binding"/>
    <property type="evidence" value="ECO:0007669"/>
    <property type="project" value="UniProtKB-KW"/>
</dbReference>
<keyword evidence="6 12" id="KW-0067">ATP-binding</keyword>
<feature type="domain" description="Helicase C-terminal" evidence="15">
    <location>
        <begin position="217"/>
        <end position="377"/>
    </location>
</feature>
<dbReference type="FunFam" id="3.40.50.300:FF:000468">
    <property type="entry name" value="ATP-dependent RNA helicase RhlE"/>
    <property type="match status" value="1"/>
</dbReference>
<evidence type="ECO:0000313" key="18">
    <source>
        <dbReference type="Proteomes" id="UP001318760"/>
    </source>
</evidence>
<dbReference type="PROSITE" id="PS51192">
    <property type="entry name" value="HELICASE_ATP_BIND_1"/>
    <property type="match status" value="1"/>
</dbReference>
<dbReference type="EC" id="3.6.4.13" evidence="1"/>
<evidence type="ECO:0000259" key="15">
    <source>
        <dbReference type="PROSITE" id="PS51194"/>
    </source>
</evidence>
<evidence type="ECO:0000256" key="4">
    <source>
        <dbReference type="ARBA" id="ARBA00022801"/>
    </source>
</evidence>
<dbReference type="PROSITE" id="PS51194">
    <property type="entry name" value="HELICASE_CTER"/>
    <property type="match status" value="1"/>
</dbReference>
<evidence type="ECO:0000256" key="6">
    <source>
        <dbReference type="ARBA" id="ARBA00022840"/>
    </source>
</evidence>
<protein>
    <recommendedName>
        <fullName evidence="10">DEAD-box ATP-dependent RNA helicase RhpA</fullName>
        <ecNumber evidence="1">3.6.4.13</ecNumber>
    </recommendedName>
</protein>
<dbReference type="PROSITE" id="PS00039">
    <property type="entry name" value="DEAD_ATP_HELICASE"/>
    <property type="match status" value="1"/>
</dbReference>
<dbReference type="GO" id="GO:0009266">
    <property type="term" value="P:response to temperature stimulus"/>
    <property type="evidence" value="ECO:0007669"/>
    <property type="project" value="UniProtKB-ARBA"/>
</dbReference>
<dbReference type="InterPro" id="IPR014014">
    <property type="entry name" value="RNA_helicase_DEAD_Q_motif"/>
</dbReference>
<dbReference type="Pfam" id="PF00271">
    <property type="entry name" value="Helicase_C"/>
    <property type="match status" value="1"/>
</dbReference>
<feature type="region of interest" description="Disordered" evidence="13">
    <location>
        <begin position="385"/>
        <end position="457"/>
    </location>
</feature>
<feature type="compositionally biased region" description="Polar residues" evidence="13">
    <location>
        <begin position="419"/>
        <end position="441"/>
    </location>
</feature>
<proteinExistence type="inferred from homology"/>
<evidence type="ECO:0000256" key="7">
    <source>
        <dbReference type="ARBA" id="ARBA00038437"/>
    </source>
</evidence>
<dbReference type="SMART" id="SM00487">
    <property type="entry name" value="DEXDc"/>
    <property type="match status" value="1"/>
</dbReference>
<dbReference type="GO" id="GO:0003724">
    <property type="term" value="F:RNA helicase activity"/>
    <property type="evidence" value="ECO:0007669"/>
    <property type="project" value="UniProtKB-EC"/>
</dbReference>
<dbReference type="SUPFAM" id="SSF52540">
    <property type="entry name" value="P-loop containing nucleoside triphosphate hydrolases"/>
    <property type="match status" value="1"/>
</dbReference>
<evidence type="ECO:0000256" key="1">
    <source>
        <dbReference type="ARBA" id="ARBA00012552"/>
    </source>
</evidence>
<dbReference type="PANTHER" id="PTHR47959:SF13">
    <property type="entry name" value="ATP-DEPENDENT RNA HELICASE RHLE"/>
    <property type="match status" value="1"/>
</dbReference>
<dbReference type="EMBL" id="JADBHS010000024">
    <property type="protein sequence ID" value="MBE2987241.1"/>
    <property type="molecule type" value="Genomic_DNA"/>
</dbReference>
<dbReference type="CDD" id="cd18787">
    <property type="entry name" value="SF2_C_DEAD"/>
    <property type="match status" value="1"/>
</dbReference>
<feature type="short sequence motif" description="Q motif" evidence="11">
    <location>
        <begin position="1"/>
        <end position="29"/>
    </location>
</feature>
<comment type="subunit">
    <text evidence="9">Homodimer. Interacts with RNase J (rnj), might be a member of a minimal RNA degradosome complex.</text>
</comment>
<dbReference type="AlphaFoldDB" id="A0ABD4JKE1"/>